<dbReference type="PANTHER" id="PTHR16305:SF35">
    <property type="entry name" value="TRANSCRIPTIONAL ACTIVATOR DOMAIN"/>
    <property type="match status" value="1"/>
</dbReference>
<evidence type="ECO:0000256" key="3">
    <source>
        <dbReference type="SAM" id="MobiDB-lite"/>
    </source>
</evidence>
<evidence type="ECO:0000313" key="5">
    <source>
        <dbReference type="EMBL" id="WSD10403.1"/>
    </source>
</evidence>
<evidence type="ECO:0000313" key="6">
    <source>
        <dbReference type="Proteomes" id="UP001335325"/>
    </source>
</evidence>
<feature type="domain" description="HTH luxR-type" evidence="4">
    <location>
        <begin position="888"/>
        <end position="953"/>
    </location>
</feature>
<dbReference type="Gene3D" id="3.40.50.300">
    <property type="entry name" value="P-loop containing nucleotide triphosphate hydrolases"/>
    <property type="match status" value="1"/>
</dbReference>
<dbReference type="SUPFAM" id="SSF48452">
    <property type="entry name" value="TPR-like"/>
    <property type="match status" value="1"/>
</dbReference>
<name>A0ABZ1H011_9ACTN</name>
<dbReference type="Gene3D" id="1.25.40.10">
    <property type="entry name" value="Tetratricopeptide repeat domain"/>
    <property type="match status" value="1"/>
</dbReference>
<evidence type="ECO:0000256" key="2">
    <source>
        <dbReference type="ARBA" id="ARBA00022840"/>
    </source>
</evidence>
<dbReference type="InterPro" id="IPR016032">
    <property type="entry name" value="Sig_transdc_resp-reg_C-effctor"/>
</dbReference>
<accession>A0ABZ1H011</accession>
<dbReference type="RefSeq" id="WP_326756115.1">
    <property type="nucleotide sequence ID" value="NZ_CP109134.1"/>
</dbReference>
<dbReference type="InterPro" id="IPR041664">
    <property type="entry name" value="AAA_16"/>
</dbReference>
<protein>
    <submittedName>
        <fullName evidence="5">AAA family ATPase</fullName>
    </submittedName>
</protein>
<keyword evidence="1" id="KW-0547">Nucleotide-binding</keyword>
<dbReference type="EMBL" id="CP109134">
    <property type="protein sequence ID" value="WSD10403.1"/>
    <property type="molecule type" value="Genomic_DNA"/>
</dbReference>
<organism evidence="5 6">
    <name type="scientific">Streptomyces hirsutus</name>
    <dbReference type="NCBI Taxonomy" id="35620"/>
    <lineage>
        <taxon>Bacteria</taxon>
        <taxon>Bacillati</taxon>
        <taxon>Actinomycetota</taxon>
        <taxon>Actinomycetes</taxon>
        <taxon>Kitasatosporales</taxon>
        <taxon>Streptomycetaceae</taxon>
        <taxon>Streptomyces</taxon>
    </lineage>
</organism>
<evidence type="ECO:0000256" key="1">
    <source>
        <dbReference type="ARBA" id="ARBA00022741"/>
    </source>
</evidence>
<dbReference type="GeneID" id="91547878"/>
<dbReference type="InterPro" id="IPR036388">
    <property type="entry name" value="WH-like_DNA-bd_sf"/>
</dbReference>
<dbReference type="Proteomes" id="UP001335325">
    <property type="component" value="Chromosome"/>
</dbReference>
<evidence type="ECO:0000259" key="4">
    <source>
        <dbReference type="PROSITE" id="PS50043"/>
    </source>
</evidence>
<dbReference type="SMART" id="SM00421">
    <property type="entry name" value="HTH_LUXR"/>
    <property type="match status" value="1"/>
</dbReference>
<keyword evidence="2" id="KW-0067">ATP-binding</keyword>
<dbReference type="InterPro" id="IPR011990">
    <property type="entry name" value="TPR-like_helical_dom_sf"/>
</dbReference>
<proteinExistence type="predicted"/>
<dbReference type="InterPro" id="IPR027417">
    <property type="entry name" value="P-loop_NTPase"/>
</dbReference>
<dbReference type="PRINTS" id="PR00038">
    <property type="entry name" value="HTHLUXR"/>
</dbReference>
<reference evidence="5 6" key="1">
    <citation type="submission" date="2022-10" db="EMBL/GenBank/DDBJ databases">
        <title>The complete genomes of actinobacterial strains from the NBC collection.</title>
        <authorList>
            <person name="Joergensen T.S."/>
            <person name="Alvarez Arevalo M."/>
            <person name="Sterndorff E.B."/>
            <person name="Faurdal D."/>
            <person name="Vuksanovic O."/>
            <person name="Mourched A.-S."/>
            <person name="Charusanti P."/>
            <person name="Shaw S."/>
            <person name="Blin K."/>
            <person name="Weber T."/>
        </authorList>
    </citation>
    <scope>NUCLEOTIDE SEQUENCE [LARGE SCALE GENOMIC DNA]</scope>
    <source>
        <strain evidence="5 6">NBC 01753</strain>
    </source>
</reference>
<dbReference type="PROSITE" id="PS50043">
    <property type="entry name" value="HTH_LUXR_2"/>
    <property type="match status" value="1"/>
</dbReference>
<dbReference type="PROSITE" id="PS00622">
    <property type="entry name" value="HTH_LUXR_1"/>
    <property type="match status" value="1"/>
</dbReference>
<feature type="compositionally biased region" description="Basic and acidic residues" evidence="3">
    <location>
        <begin position="8"/>
        <end position="22"/>
    </location>
</feature>
<dbReference type="InterPro" id="IPR000792">
    <property type="entry name" value="Tscrpt_reg_LuxR_C"/>
</dbReference>
<sequence length="961" mass="102962">MTAAHGSSPRDRRPEGPGPELVERERELALIARLLRSTAAGEPALVVFEGPDGIGKTTLMNALMTQARELRLRVVHTRAGQTGHRLPLSTTHALLAGLSTDGSAGLPLTAWPSPPGGATARPQGLLRYDVGATSVSFSVLAELHEVVRRAAMAGPLVIAVDDVEEADPASLRFLAHTARRMTGLPVLLALARSSGAHVASLNEVAALPLCHVLRPRPLTGAGIGLLTRRLVGTGADSAFQESALAATNGNPLMVTRLLTALREEELPLTATHFTSMDEDDVLAFRPRALRLLHRQPRTTVQAARALAVLGDGAAPETSARLAHLDSTAFVGSVLVLSSIGFVTSNGDGTWSFAHALLRKAVLGDMSGEELASAHRRAARLLHDSGASAADVAEHLRRAATAPEPWARTVLREAARDAMLRSSPDRAVELLRPCVPEGSEDTCDLALLVELGVAETRVDPAASVRHLTAALKRASRPGLRLTAFGALTEALTRRGQVAHAVALLARYRSDVTAPSSGVASPHLLEAQMLLAASANRAAYTELLETVTFDVSLPGETAEERALLAARAVISVCRLDRVAESVAAARTVADRASSTTDAMPFRCAAGLALLYADLPHEAERVYRQLLEDTDPLTDRIHPSLLAFSAMAHQRLGGLDEALRATAAVLRDVDVPRATVHQALPLAVRLHTLLDRGDVAEASLLEAQIPDPVQDEAWQWNEVLCARGRLHLAKDDPKRALAHLEECERREAQWRRVSPAVSPWWYWAGRAHLALGDRRAARALAEEAVGHARAAHLPCALGSGLGLWAETVDDDERLPLLEEAEQVLADTGAALLRARVRVARGQMLHRLGYNKAAREVLRQGWEEAYTVGSRSLHRVAHRALLATGARPRRPVSRGLGALTHSEAQVARLAADGRSNAWIAERLFVTQRTVEVHLTSVYRKLGLSGRRELRDALESADAGTAAHGT</sequence>
<dbReference type="CDD" id="cd06170">
    <property type="entry name" value="LuxR_C_like"/>
    <property type="match status" value="1"/>
</dbReference>
<gene>
    <name evidence="5" type="ORF">OIE73_34915</name>
</gene>
<keyword evidence="6" id="KW-1185">Reference proteome</keyword>
<dbReference type="PANTHER" id="PTHR16305">
    <property type="entry name" value="TESTICULAR SOLUBLE ADENYLYL CYCLASE"/>
    <property type="match status" value="1"/>
</dbReference>
<feature type="region of interest" description="Disordered" evidence="3">
    <location>
        <begin position="1"/>
        <end position="22"/>
    </location>
</feature>
<dbReference type="SUPFAM" id="SSF46894">
    <property type="entry name" value="C-terminal effector domain of the bipartite response regulators"/>
    <property type="match status" value="1"/>
</dbReference>
<dbReference type="SUPFAM" id="SSF52540">
    <property type="entry name" value="P-loop containing nucleoside triphosphate hydrolases"/>
    <property type="match status" value="1"/>
</dbReference>
<dbReference type="Gene3D" id="1.10.10.10">
    <property type="entry name" value="Winged helix-like DNA-binding domain superfamily/Winged helix DNA-binding domain"/>
    <property type="match status" value="1"/>
</dbReference>
<dbReference type="Pfam" id="PF00196">
    <property type="entry name" value="GerE"/>
    <property type="match status" value="1"/>
</dbReference>
<dbReference type="Pfam" id="PF13191">
    <property type="entry name" value="AAA_16"/>
    <property type="match status" value="1"/>
</dbReference>